<dbReference type="InterPro" id="IPR016162">
    <property type="entry name" value="Ald_DH_N"/>
</dbReference>
<keyword evidence="8" id="KW-1185">Reference proteome</keyword>
<comment type="caution">
    <text evidence="7">The sequence shown here is derived from an EMBL/GenBank/DDBJ whole genome shotgun (WGS) entry which is preliminary data.</text>
</comment>
<evidence type="ECO:0000313" key="7">
    <source>
        <dbReference type="EMBL" id="TQO20047.1"/>
    </source>
</evidence>
<dbReference type="Proteomes" id="UP000316560">
    <property type="component" value="Unassembled WGS sequence"/>
</dbReference>
<proteinExistence type="inferred from homology"/>
<dbReference type="PROSITE" id="PS00687">
    <property type="entry name" value="ALDEHYDE_DEHYDR_GLU"/>
    <property type="match status" value="1"/>
</dbReference>
<evidence type="ECO:0000256" key="4">
    <source>
        <dbReference type="PROSITE-ProRule" id="PRU10007"/>
    </source>
</evidence>
<evidence type="ECO:0000256" key="1">
    <source>
        <dbReference type="ARBA" id="ARBA00009986"/>
    </source>
</evidence>
<dbReference type="PANTHER" id="PTHR42986">
    <property type="entry name" value="BENZALDEHYDE DEHYDROGENASE YFMT"/>
    <property type="match status" value="1"/>
</dbReference>
<name>A0A8H2PUT2_9MICO</name>
<evidence type="ECO:0000256" key="3">
    <source>
        <dbReference type="ARBA" id="ARBA00023027"/>
    </source>
</evidence>
<dbReference type="Gene3D" id="3.40.605.10">
    <property type="entry name" value="Aldehyde Dehydrogenase, Chain A, domain 1"/>
    <property type="match status" value="1"/>
</dbReference>
<dbReference type="InterPro" id="IPR016163">
    <property type="entry name" value="Ald_DH_C"/>
</dbReference>
<protein>
    <submittedName>
        <fullName evidence="7">Aldehyde dehydrogenase (NAD+)</fullName>
    </submittedName>
</protein>
<evidence type="ECO:0000256" key="2">
    <source>
        <dbReference type="ARBA" id="ARBA00023002"/>
    </source>
</evidence>
<dbReference type="InterPro" id="IPR029510">
    <property type="entry name" value="Ald_DH_CS_GLU"/>
</dbReference>
<dbReference type="Gene3D" id="3.40.309.10">
    <property type="entry name" value="Aldehyde Dehydrogenase, Chain A, domain 2"/>
    <property type="match status" value="1"/>
</dbReference>
<dbReference type="OrthoDB" id="6882680at2"/>
<dbReference type="InterPro" id="IPR015590">
    <property type="entry name" value="Aldehyde_DH_dom"/>
</dbReference>
<sequence>MDLTKLTKQYIGGHWRDGTASKQLVVSNPFNDEAIGTFSIASKQDIDEAYEAAKAAQPAWELMTAYARRGVFEKAAEIVLRRHDEIADLIIKEVGGTALKAAFEIGLVVEAIKDASTTAFKIYGSIIPSPVPDTENFVYRKALGVVGIISPFNFPFFLGLKPVVAALSTGNGVVLKPHEETPITGGTLLAEIFEEAGLPAGLFNVTVTEIPEIGDYFLEHPIPRAHVFTGSAPVGRHVAEVCARNFKKVILELGGNNVFIVREDADIDYAVESAVFSRFTHQGQICMSANKVLVHSAVAHEFREKFVKKVSSLKTGDPADPSTIIGPLINQREVQNLQTRIDAALANGATALFRGETVGNVLGPVVLDNVSMSDAVAQDELFGPVIVFMEFDSDDEAIEIANSTNYGLSGALHTRDLAKGMQMARRIDTGMVHINDSTIADEPLVPFGGEKHSGMGRLSGQATIDELTTQQWISVNHGQTRYPY</sequence>
<evidence type="ECO:0000259" key="6">
    <source>
        <dbReference type="Pfam" id="PF00171"/>
    </source>
</evidence>
<keyword evidence="2 5" id="KW-0560">Oxidoreductase</keyword>
<gene>
    <name evidence="7" type="ORF">FB472_1654</name>
</gene>
<dbReference type="SUPFAM" id="SSF53720">
    <property type="entry name" value="ALDH-like"/>
    <property type="match status" value="1"/>
</dbReference>
<dbReference type="EMBL" id="VFRA01000001">
    <property type="protein sequence ID" value="TQO20047.1"/>
    <property type="molecule type" value="Genomic_DNA"/>
</dbReference>
<dbReference type="FunFam" id="3.40.309.10:FF:000009">
    <property type="entry name" value="Aldehyde dehydrogenase A"/>
    <property type="match status" value="1"/>
</dbReference>
<dbReference type="Pfam" id="PF00171">
    <property type="entry name" value="Aldedh"/>
    <property type="match status" value="1"/>
</dbReference>
<organism evidence="7 8">
    <name type="scientific">Rhodoglobus vestalii</name>
    <dbReference type="NCBI Taxonomy" id="193384"/>
    <lineage>
        <taxon>Bacteria</taxon>
        <taxon>Bacillati</taxon>
        <taxon>Actinomycetota</taxon>
        <taxon>Actinomycetes</taxon>
        <taxon>Micrococcales</taxon>
        <taxon>Microbacteriaceae</taxon>
        <taxon>Rhodoglobus</taxon>
    </lineage>
</organism>
<reference evidence="7 8" key="1">
    <citation type="submission" date="2019-06" db="EMBL/GenBank/DDBJ databases">
        <title>Sequencing the genomes of 1000 actinobacteria strains.</title>
        <authorList>
            <person name="Klenk H.-P."/>
        </authorList>
    </citation>
    <scope>NUCLEOTIDE SEQUENCE [LARGE SCALE GENOMIC DNA]</scope>
    <source>
        <strain evidence="7 8">DSM 21947</strain>
    </source>
</reference>
<dbReference type="RefSeq" id="WP_141990454.1">
    <property type="nucleotide sequence ID" value="NZ_VFRA01000001.1"/>
</dbReference>
<comment type="similarity">
    <text evidence="1 5">Belongs to the aldehyde dehydrogenase family.</text>
</comment>
<dbReference type="GO" id="GO:0016620">
    <property type="term" value="F:oxidoreductase activity, acting on the aldehyde or oxo group of donors, NAD or NADP as acceptor"/>
    <property type="evidence" value="ECO:0007669"/>
    <property type="project" value="InterPro"/>
</dbReference>
<keyword evidence="3" id="KW-0520">NAD</keyword>
<feature type="domain" description="Aldehyde dehydrogenase" evidence="6">
    <location>
        <begin position="15"/>
        <end position="473"/>
    </location>
</feature>
<dbReference type="AlphaFoldDB" id="A0A8H2PUT2"/>
<dbReference type="InterPro" id="IPR016161">
    <property type="entry name" value="Ald_DH/histidinol_DH"/>
</dbReference>
<accession>A0A8H2PUT2</accession>
<evidence type="ECO:0000256" key="5">
    <source>
        <dbReference type="RuleBase" id="RU003345"/>
    </source>
</evidence>
<dbReference type="PANTHER" id="PTHR42986:SF1">
    <property type="entry name" value="BENZALDEHYDE DEHYDROGENASE YFMT"/>
    <property type="match status" value="1"/>
</dbReference>
<evidence type="ECO:0000313" key="8">
    <source>
        <dbReference type="Proteomes" id="UP000316560"/>
    </source>
</evidence>
<feature type="active site" evidence="4">
    <location>
        <position position="252"/>
    </location>
</feature>